<dbReference type="AlphaFoldDB" id="A0A176YCN4"/>
<gene>
    <name evidence="3" type="ORF">AYJ54_24910</name>
</gene>
<dbReference type="SUPFAM" id="SSF56801">
    <property type="entry name" value="Acetyl-CoA synthetase-like"/>
    <property type="match status" value="1"/>
</dbReference>
<dbReference type="InterPro" id="IPR050237">
    <property type="entry name" value="ATP-dep_AMP-bd_enzyme"/>
</dbReference>
<dbReference type="GO" id="GO:0016878">
    <property type="term" value="F:acid-thiol ligase activity"/>
    <property type="evidence" value="ECO:0007669"/>
    <property type="project" value="UniProtKB-ARBA"/>
</dbReference>
<dbReference type="InterPro" id="IPR020845">
    <property type="entry name" value="AMP-binding_CS"/>
</dbReference>
<sequence>MASTQTAAEHLEGLPNRIHEVIDRYVDATPDRLALIDDKTSLTYRELDRSAGSVVRALQALGIRAGDRMMIVSENCIPLACLLLAASRLDAWAIVVNPRLSPREIDQIRDHSGARRAFFTADVSQEAVDHATRYGAPVQDVGPLHGIGVTALNEETSAEPVEFDGSHQVAVLIYTSGTTGTPKGVMLTHRNLLFSARGTAGWRKMTSADVQYCVLPISHIVGISLLTMTLMFGGTVRLVAKYDPAALVKAMADEGITILNGVPATYQRLLEYRRNAGLPKFDRGALRLIAVAGAPLDLELKSRVEQELGLPLLNGYGITECSPGISGVRPDSPRADHAVGTVLPGLEAKLVARNGKTVANGEVGELHVRGPNVMRGYYRAPDLTAKAIDADGWFNTGDLARFEGDCLYIVGRTKEMIIRSGFNVYPAEIEAVLSTHDAVVQCAVVGRPVEGNEEVVAFVQLIKGSKATAQDLMAHVAPQLTSYKRPSEIILLDALPATSTGKILKHKLAESLRGQG</sequence>
<dbReference type="InterPro" id="IPR042099">
    <property type="entry name" value="ANL_N_sf"/>
</dbReference>
<keyword evidence="3" id="KW-0436">Ligase</keyword>
<evidence type="ECO:0000259" key="2">
    <source>
        <dbReference type="Pfam" id="PF13193"/>
    </source>
</evidence>
<organism evidence="3 4">
    <name type="scientific">Bradyrhizobium centrolobii</name>
    <dbReference type="NCBI Taxonomy" id="1505087"/>
    <lineage>
        <taxon>Bacteria</taxon>
        <taxon>Pseudomonadati</taxon>
        <taxon>Pseudomonadota</taxon>
        <taxon>Alphaproteobacteria</taxon>
        <taxon>Hyphomicrobiales</taxon>
        <taxon>Nitrobacteraceae</taxon>
        <taxon>Bradyrhizobium</taxon>
    </lineage>
</organism>
<dbReference type="InterPro" id="IPR025110">
    <property type="entry name" value="AMP-bd_C"/>
</dbReference>
<reference evidence="3 4" key="1">
    <citation type="submission" date="2016-03" db="EMBL/GenBank/DDBJ databases">
        <title>Draft Genome Sequence of the Strain BR 10245 (Bradyrhizobium sp.) isolated from nodules of Centrolobium paraense.</title>
        <authorList>
            <person name="Simoes-Araujo J.L.Sr."/>
            <person name="Barauna A.C."/>
            <person name="Silva K."/>
            <person name="Zilli J.E."/>
        </authorList>
    </citation>
    <scope>NUCLEOTIDE SEQUENCE [LARGE SCALE GENOMIC DNA]</scope>
    <source>
        <strain evidence="3 4">BR 10245</strain>
    </source>
</reference>
<dbReference type="STRING" id="1505087.AYJ54_24910"/>
<dbReference type="Gene3D" id="3.40.50.12780">
    <property type="entry name" value="N-terminal domain of ligase-like"/>
    <property type="match status" value="1"/>
</dbReference>
<dbReference type="PANTHER" id="PTHR43767:SF1">
    <property type="entry name" value="NONRIBOSOMAL PEPTIDE SYNTHASE PES1 (EUROFUNG)-RELATED"/>
    <property type="match status" value="1"/>
</dbReference>
<dbReference type="InterPro" id="IPR045851">
    <property type="entry name" value="AMP-bd_C_sf"/>
</dbReference>
<evidence type="ECO:0000259" key="1">
    <source>
        <dbReference type="Pfam" id="PF00501"/>
    </source>
</evidence>
<feature type="domain" description="AMP-binding enzyme C-terminal" evidence="2">
    <location>
        <begin position="428"/>
        <end position="502"/>
    </location>
</feature>
<dbReference type="Proteomes" id="UP000076959">
    <property type="component" value="Unassembled WGS sequence"/>
</dbReference>
<dbReference type="Gene3D" id="3.30.300.30">
    <property type="match status" value="1"/>
</dbReference>
<protein>
    <submittedName>
        <fullName evidence="3">Long-chain fatty acid--CoA ligase</fullName>
    </submittedName>
</protein>
<name>A0A176YCN4_9BRAD</name>
<dbReference type="InterPro" id="IPR000873">
    <property type="entry name" value="AMP-dep_synth/lig_dom"/>
</dbReference>
<dbReference type="Pfam" id="PF13193">
    <property type="entry name" value="AMP-binding_C"/>
    <property type="match status" value="1"/>
</dbReference>
<keyword evidence="4" id="KW-1185">Reference proteome</keyword>
<feature type="domain" description="AMP-dependent synthetase/ligase" evidence="1">
    <location>
        <begin position="24"/>
        <end position="378"/>
    </location>
</feature>
<evidence type="ECO:0000313" key="4">
    <source>
        <dbReference type="Proteomes" id="UP000076959"/>
    </source>
</evidence>
<comment type="caution">
    <text evidence="3">The sequence shown here is derived from an EMBL/GenBank/DDBJ whole genome shotgun (WGS) entry which is preliminary data.</text>
</comment>
<dbReference type="EMBL" id="LUUB01000092">
    <property type="protein sequence ID" value="OAF02984.1"/>
    <property type="molecule type" value="Genomic_DNA"/>
</dbReference>
<dbReference type="PANTHER" id="PTHR43767">
    <property type="entry name" value="LONG-CHAIN-FATTY-ACID--COA LIGASE"/>
    <property type="match status" value="1"/>
</dbReference>
<dbReference type="RefSeq" id="WP_063705873.1">
    <property type="nucleotide sequence ID" value="NZ_LUUB01000092.1"/>
</dbReference>
<dbReference type="Pfam" id="PF00501">
    <property type="entry name" value="AMP-binding"/>
    <property type="match status" value="1"/>
</dbReference>
<evidence type="ECO:0000313" key="3">
    <source>
        <dbReference type="EMBL" id="OAF02984.1"/>
    </source>
</evidence>
<proteinExistence type="predicted"/>
<accession>A0A176YCN4</accession>
<dbReference type="PROSITE" id="PS00455">
    <property type="entry name" value="AMP_BINDING"/>
    <property type="match status" value="1"/>
</dbReference>